<dbReference type="GO" id="GO:0044272">
    <property type="term" value="P:sulfur compound biosynthetic process"/>
    <property type="evidence" value="ECO:0007669"/>
    <property type="project" value="UniProtKB-ARBA"/>
</dbReference>
<keyword evidence="5" id="KW-0408">Iron</keyword>
<protein>
    <submittedName>
        <fullName evidence="9">Thiamine pyrophosphate-binding protein</fullName>
    </submittedName>
</protein>
<keyword evidence="4" id="KW-0249">Electron transport</keyword>
<dbReference type="InterPro" id="IPR012000">
    <property type="entry name" value="Thiamin_PyroP_enz_cen_dom"/>
</dbReference>
<dbReference type="Pfam" id="PF00205">
    <property type="entry name" value="TPP_enzyme_M"/>
    <property type="match status" value="1"/>
</dbReference>
<dbReference type="InterPro" id="IPR024935">
    <property type="entry name" value="Rubredoxin_dom"/>
</dbReference>
<feature type="domain" description="Rubredoxin-like" evidence="8">
    <location>
        <begin position="45"/>
        <end position="88"/>
    </location>
</feature>
<dbReference type="Gene3D" id="2.20.28.10">
    <property type="match status" value="1"/>
</dbReference>
<name>A0A3M9L6Y8_9EURY</name>
<dbReference type="InterPro" id="IPR047211">
    <property type="entry name" value="POXB-like"/>
</dbReference>
<gene>
    <name evidence="9" type="ORF">EFE40_06385</name>
</gene>
<evidence type="ECO:0000256" key="2">
    <source>
        <dbReference type="ARBA" id="ARBA00022448"/>
    </source>
</evidence>
<proteinExistence type="inferred from homology"/>
<dbReference type="InterPro" id="IPR047212">
    <property type="entry name" value="TPP_POXB-like"/>
</dbReference>
<dbReference type="Pfam" id="PF00301">
    <property type="entry name" value="Rubredoxin"/>
    <property type="match status" value="1"/>
</dbReference>
<dbReference type="GO" id="GO:0005506">
    <property type="term" value="F:iron ion binding"/>
    <property type="evidence" value="ECO:0007669"/>
    <property type="project" value="InterPro"/>
</dbReference>
<dbReference type="InterPro" id="IPR029061">
    <property type="entry name" value="THDP-binding"/>
</dbReference>
<dbReference type="CDD" id="cd02014">
    <property type="entry name" value="TPP_POX"/>
    <property type="match status" value="1"/>
</dbReference>
<dbReference type="EMBL" id="RJJG01000004">
    <property type="protein sequence ID" value="RNI09084.1"/>
    <property type="molecule type" value="Genomic_DNA"/>
</dbReference>
<keyword evidence="6 7" id="KW-0786">Thiamine pyrophosphate</keyword>
<dbReference type="Pfam" id="PF02776">
    <property type="entry name" value="TPP_enzyme_N"/>
    <property type="match status" value="1"/>
</dbReference>
<dbReference type="GO" id="GO:0003824">
    <property type="term" value="F:catalytic activity"/>
    <property type="evidence" value="ECO:0007669"/>
    <property type="project" value="InterPro"/>
</dbReference>
<dbReference type="InterPro" id="IPR012001">
    <property type="entry name" value="Thiamin_PyroP_enz_TPP-bd_dom"/>
</dbReference>
<dbReference type="AlphaFoldDB" id="A0A3M9L6Y8"/>
<comment type="caution">
    <text evidence="9">The sequence shown here is derived from an EMBL/GenBank/DDBJ whole genome shotgun (WGS) entry which is preliminary data.</text>
</comment>
<dbReference type="Proteomes" id="UP000267921">
    <property type="component" value="Unassembled WGS sequence"/>
</dbReference>
<evidence type="ECO:0000259" key="8">
    <source>
        <dbReference type="PROSITE" id="PS50903"/>
    </source>
</evidence>
<evidence type="ECO:0000256" key="5">
    <source>
        <dbReference type="ARBA" id="ARBA00023004"/>
    </source>
</evidence>
<evidence type="ECO:0000313" key="10">
    <source>
        <dbReference type="Proteomes" id="UP000267921"/>
    </source>
</evidence>
<dbReference type="Gene3D" id="3.40.50.1220">
    <property type="entry name" value="TPP-binding domain"/>
    <property type="match status" value="1"/>
</dbReference>
<evidence type="ECO:0000256" key="1">
    <source>
        <dbReference type="ARBA" id="ARBA00007812"/>
    </source>
</evidence>
<evidence type="ECO:0000256" key="6">
    <source>
        <dbReference type="ARBA" id="ARBA00023052"/>
    </source>
</evidence>
<reference evidence="9 10" key="1">
    <citation type="submission" date="2018-10" db="EMBL/GenBank/DDBJ databases">
        <title>Cultivation of a novel Methanohalophilus strain from Kebrit Deep of the Red Sea and a genomic comparison of members of the genus Methanohalophilus.</title>
        <authorList>
            <person name="Guan Y."/>
            <person name="Ngugi D.K."/>
            <person name="Stingl U."/>
        </authorList>
    </citation>
    <scope>NUCLEOTIDE SEQUENCE [LARGE SCALE GENOMIC DNA]</scope>
    <source>
        <strain evidence="9 10">DSM 3094</strain>
    </source>
</reference>
<organism evidence="9 10">
    <name type="scientific">Methanohalophilus halophilus</name>
    <dbReference type="NCBI Taxonomy" id="2177"/>
    <lineage>
        <taxon>Archaea</taxon>
        <taxon>Methanobacteriati</taxon>
        <taxon>Methanobacteriota</taxon>
        <taxon>Stenosarchaea group</taxon>
        <taxon>Methanomicrobia</taxon>
        <taxon>Methanosarcinales</taxon>
        <taxon>Methanosarcinaceae</taxon>
        <taxon>Methanohalophilus</taxon>
    </lineage>
</organism>
<dbReference type="GO" id="GO:0006082">
    <property type="term" value="P:organic acid metabolic process"/>
    <property type="evidence" value="ECO:0007669"/>
    <property type="project" value="UniProtKB-ARBA"/>
</dbReference>
<dbReference type="InterPro" id="IPR029035">
    <property type="entry name" value="DHS-like_NAD/FAD-binding_dom"/>
</dbReference>
<evidence type="ECO:0000313" key="9">
    <source>
        <dbReference type="EMBL" id="RNI09084.1"/>
    </source>
</evidence>
<dbReference type="InterPro" id="IPR011766">
    <property type="entry name" value="TPP_enzyme_TPP-bd"/>
</dbReference>
<sequence>MIPDIFSLFHTQGTRKIIINLYQHIFGVLIKHYITVNGEFWRKCMAKYRCSVCNWVYDEEVEGQDFDSLPDDYTCPVCGAPKSAFVPEGGEKEDESVKTTVADKIVEQLEAFGVRFVYGIPGDSNLPLIDSIRRSDKIKFILTRHEETAAFMASAHGKITGGLGVCISIAGPGSTNLITGLMDAATDRSPVLAFAGQVAEVYLGSEAFQEIDQIELFAPFAEFTETIARENQALGLVTRATKYAFKKPGVAVLSTPTDILAGKLSETVYSAEKRLVSNQTAPKPEDVEKAAELINNHDKVTLFAGWGGRHSGELLTQLSQKLKAPIATTSRAKGVVHETDRYSLGVLGSIGSKHAAKSVQNSDLLVIIGSGFRQANLVPSGIKIVQIDLDPTKIGKTFDVDAAIVGDSDLVLKGLLPLVDEKEENTEFLEHIDQMKQEHYEELEADAQDLSIPVNPGYVVQAIKRHADTDAIICVDVGDHTYWFYKKFVCEGQKTLMCANIASMGFGLPAALSAKLDNPDRQVICVTGDGGFGMLMADFTTAVREELGINVIVFNDGKLKNIKKEELRSSYPEFGVSFPNPNFAEYAKTTGGEGYRIEDPAKLDEALEEAFKSTRPSLIDVVVDPDKTAASTKSVD</sequence>
<dbReference type="CDD" id="cd07039">
    <property type="entry name" value="TPP_PYR_POX"/>
    <property type="match status" value="1"/>
</dbReference>
<dbReference type="InterPro" id="IPR047210">
    <property type="entry name" value="TPP_PYR_POXB-like"/>
</dbReference>
<dbReference type="SUPFAM" id="SSF57802">
    <property type="entry name" value="Rubredoxin-like"/>
    <property type="match status" value="1"/>
</dbReference>
<keyword evidence="2" id="KW-0813">Transport</keyword>
<evidence type="ECO:0000256" key="7">
    <source>
        <dbReference type="RuleBase" id="RU362132"/>
    </source>
</evidence>
<keyword evidence="3" id="KW-0479">Metal-binding</keyword>
<dbReference type="Gene3D" id="3.40.50.970">
    <property type="match status" value="2"/>
</dbReference>
<dbReference type="GO" id="GO:0000287">
    <property type="term" value="F:magnesium ion binding"/>
    <property type="evidence" value="ECO:0007669"/>
    <property type="project" value="InterPro"/>
</dbReference>
<dbReference type="Pfam" id="PF02775">
    <property type="entry name" value="TPP_enzyme_C"/>
    <property type="match status" value="1"/>
</dbReference>
<dbReference type="SUPFAM" id="SSF52467">
    <property type="entry name" value="DHS-like NAD/FAD-binding domain"/>
    <property type="match status" value="1"/>
</dbReference>
<evidence type="ECO:0000256" key="3">
    <source>
        <dbReference type="ARBA" id="ARBA00022723"/>
    </source>
</evidence>
<evidence type="ECO:0000256" key="4">
    <source>
        <dbReference type="ARBA" id="ARBA00022982"/>
    </source>
</evidence>
<dbReference type="PROSITE" id="PS50903">
    <property type="entry name" value="RUBREDOXIN_LIKE"/>
    <property type="match status" value="1"/>
</dbReference>
<dbReference type="InterPro" id="IPR024934">
    <property type="entry name" value="Rubredoxin-like_dom"/>
</dbReference>
<dbReference type="InterPro" id="IPR000399">
    <property type="entry name" value="TPP-bd_CS"/>
</dbReference>
<dbReference type="SUPFAM" id="SSF52518">
    <property type="entry name" value="Thiamin diphosphate-binding fold (THDP-binding)"/>
    <property type="match status" value="2"/>
</dbReference>
<dbReference type="PANTHER" id="PTHR42981:SF2">
    <property type="entry name" value="PYRUVATE DEHYDROGENASE [UBIQUINONE]"/>
    <property type="match status" value="1"/>
</dbReference>
<dbReference type="GO" id="GO:0030976">
    <property type="term" value="F:thiamine pyrophosphate binding"/>
    <property type="evidence" value="ECO:0007669"/>
    <property type="project" value="InterPro"/>
</dbReference>
<dbReference type="PANTHER" id="PTHR42981">
    <property type="entry name" value="PYRUVATE DEHYDROGENASE [UBIQUINONE]"/>
    <property type="match status" value="1"/>
</dbReference>
<accession>A0A3M9L6Y8</accession>
<dbReference type="CDD" id="cd00730">
    <property type="entry name" value="rubredoxin"/>
    <property type="match status" value="1"/>
</dbReference>
<dbReference type="PROSITE" id="PS00187">
    <property type="entry name" value="TPP_ENZYMES"/>
    <property type="match status" value="1"/>
</dbReference>
<comment type="similarity">
    <text evidence="1 7">Belongs to the TPP enzyme family.</text>
</comment>